<dbReference type="GO" id="GO:0006487">
    <property type="term" value="P:protein N-linked glycosylation"/>
    <property type="evidence" value="ECO:0007669"/>
    <property type="project" value="TreeGrafter"/>
</dbReference>
<dbReference type="Proteomes" id="UP000000417">
    <property type="component" value="Chromosome"/>
</dbReference>
<dbReference type="SUPFAM" id="SSF53697">
    <property type="entry name" value="SIS domain"/>
    <property type="match status" value="1"/>
</dbReference>
<dbReference type="InterPro" id="IPR035466">
    <property type="entry name" value="GlmS/AgaS_SIS"/>
</dbReference>
<keyword evidence="7" id="KW-0032">Aminotransferase</keyword>
<dbReference type="GO" id="GO:0006002">
    <property type="term" value="P:fructose 6-phosphate metabolic process"/>
    <property type="evidence" value="ECO:0007669"/>
    <property type="project" value="TreeGrafter"/>
</dbReference>
<dbReference type="GO" id="GO:0006047">
    <property type="term" value="P:UDP-N-acetylglucosamine metabolic process"/>
    <property type="evidence" value="ECO:0007669"/>
    <property type="project" value="TreeGrafter"/>
</dbReference>
<keyword evidence="5" id="KW-1133">Transmembrane helix</keyword>
<feature type="domain" description="SIS" evidence="6">
    <location>
        <begin position="228"/>
        <end position="367"/>
    </location>
</feature>
<dbReference type="eggNOG" id="COG0449">
    <property type="taxonomic scope" value="Bacteria"/>
</dbReference>
<keyword evidence="5" id="KW-0472">Membrane</keyword>
<evidence type="ECO:0000256" key="1">
    <source>
        <dbReference type="ARBA" id="ARBA00001031"/>
    </source>
</evidence>
<dbReference type="EC" id="2.6.1.16" evidence="2"/>
<gene>
    <name evidence="7" type="ordered locus">STH1279</name>
</gene>
<dbReference type="EMBL" id="AP006840">
    <property type="protein sequence ID" value="BAD40264.1"/>
    <property type="molecule type" value="Genomic_DNA"/>
</dbReference>
<evidence type="ECO:0000256" key="2">
    <source>
        <dbReference type="ARBA" id="ARBA00012916"/>
    </source>
</evidence>
<dbReference type="CDD" id="cd05008">
    <property type="entry name" value="SIS_GlmS_GlmD_1"/>
    <property type="match status" value="1"/>
</dbReference>
<dbReference type="AlphaFoldDB" id="Q67PX9"/>
<dbReference type="GO" id="GO:0097367">
    <property type="term" value="F:carbohydrate derivative binding"/>
    <property type="evidence" value="ECO:0007669"/>
    <property type="project" value="InterPro"/>
</dbReference>
<proteinExistence type="predicted"/>
<feature type="domain" description="SIS" evidence="6">
    <location>
        <begin position="63"/>
        <end position="202"/>
    </location>
</feature>
<evidence type="ECO:0000313" key="7">
    <source>
        <dbReference type="EMBL" id="BAD40264.1"/>
    </source>
</evidence>
<dbReference type="PANTHER" id="PTHR10937:SF0">
    <property type="entry name" value="GLUTAMINE--FRUCTOSE-6-PHOSPHATE TRANSAMINASE (ISOMERIZING)"/>
    <property type="match status" value="1"/>
</dbReference>
<dbReference type="InterPro" id="IPR001347">
    <property type="entry name" value="SIS_dom"/>
</dbReference>
<dbReference type="Gene3D" id="3.40.50.10490">
    <property type="entry name" value="Glucose-6-phosphate isomerase like protein, domain 1"/>
    <property type="match status" value="2"/>
</dbReference>
<keyword evidence="5" id="KW-0812">Transmembrane</keyword>
<evidence type="ECO:0000313" key="8">
    <source>
        <dbReference type="Proteomes" id="UP000000417"/>
    </source>
</evidence>
<dbReference type="CDD" id="cd05009">
    <property type="entry name" value="SIS_GlmS_GlmD_2"/>
    <property type="match status" value="1"/>
</dbReference>
<protein>
    <recommendedName>
        <fullName evidence="3">Glutamine--fructose-6-phosphate aminotransferase [isomerizing]</fullName>
        <ecNumber evidence="2">2.6.1.16</ecNumber>
    </recommendedName>
</protein>
<dbReference type="GO" id="GO:0004360">
    <property type="term" value="F:glutamine-fructose-6-phosphate transaminase (isomerizing) activity"/>
    <property type="evidence" value="ECO:0007669"/>
    <property type="project" value="UniProtKB-EC"/>
</dbReference>
<accession>Q67PX9</accession>
<dbReference type="InterPro" id="IPR035490">
    <property type="entry name" value="GlmS/FrlB_SIS"/>
</dbReference>
<keyword evidence="8" id="KW-1185">Reference proteome</keyword>
<keyword evidence="7" id="KW-0808">Transferase</keyword>
<organism evidence="7 8">
    <name type="scientific">Symbiobacterium thermophilum (strain DSM 24528 / JCM 14929 / IAM 14863 / T)</name>
    <dbReference type="NCBI Taxonomy" id="292459"/>
    <lineage>
        <taxon>Bacteria</taxon>
        <taxon>Bacillati</taxon>
        <taxon>Bacillota</taxon>
        <taxon>Clostridia</taxon>
        <taxon>Eubacteriales</taxon>
        <taxon>Symbiobacteriaceae</taxon>
        <taxon>Symbiobacterium</taxon>
    </lineage>
</organism>
<dbReference type="PANTHER" id="PTHR10937">
    <property type="entry name" value="GLUCOSAMINE--FRUCTOSE-6-PHOSPHATE AMINOTRANSFERASE, ISOMERIZING"/>
    <property type="match status" value="1"/>
</dbReference>
<sequence>MRPGARNLPSGRCMGMTQAIPESIRQAFERTEHPFHMWEGLQSTPEALATILEPPVQAQIAAAAEALAGVDGVHLLGCGTSYFSGIAGTYAFHALTGIPGAAHNAFEFAAYPPGRLERSAVIAISHTGSTGVALDAVRLAAQRGAVTIGLTDYPDSALAGAVAFPILGGGGREKSLPKTKSYPASLLRHYLLAARVAENRGGAGGEWAHALFRAPELARTVMADSLPLVEEVVAERLPASQVFLIGNGPNVATALEGGLKLQESAQVPAHAWQLEEAMHGPWSIINPGDWVILLAMRGPGLAKAQGLAEALQHIGVNLWVITDEPDAVPGARRVTRLPAGIPELFTPLFAILPLYQFTYLTALALGKRPDCMRLADDRYLRARLALPR</sequence>
<evidence type="ECO:0000256" key="5">
    <source>
        <dbReference type="SAM" id="Phobius"/>
    </source>
</evidence>
<dbReference type="Pfam" id="PF01380">
    <property type="entry name" value="SIS"/>
    <property type="match status" value="2"/>
</dbReference>
<evidence type="ECO:0000256" key="4">
    <source>
        <dbReference type="ARBA" id="ARBA00022737"/>
    </source>
</evidence>
<evidence type="ECO:0000259" key="6">
    <source>
        <dbReference type="PROSITE" id="PS51464"/>
    </source>
</evidence>
<reference evidence="7 8" key="1">
    <citation type="journal article" date="2004" name="Nucleic Acids Res.">
        <title>Genome sequence of Symbiobacterium thermophilum, an uncultivable bacterium that depends on microbial commensalism.</title>
        <authorList>
            <person name="Ueda K."/>
            <person name="Yamashita A."/>
            <person name="Ishikawa J."/>
            <person name="Shimada M."/>
            <person name="Watsuji T."/>
            <person name="Morimura K."/>
            <person name="Ikeda H."/>
            <person name="Hattori M."/>
            <person name="Beppu T."/>
        </authorList>
    </citation>
    <scope>NUCLEOTIDE SEQUENCE [LARGE SCALE GENOMIC DNA]</scope>
    <source>
        <strain evidence="8">T / IAM 14863</strain>
    </source>
</reference>
<dbReference type="InterPro" id="IPR046348">
    <property type="entry name" value="SIS_dom_sf"/>
</dbReference>
<keyword evidence="4" id="KW-0677">Repeat</keyword>
<evidence type="ECO:0000256" key="3">
    <source>
        <dbReference type="ARBA" id="ARBA00016090"/>
    </source>
</evidence>
<dbReference type="STRING" id="292459.STH1279"/>
<name>Q67PX9_SYMTH</name>
<feature type="transmembrane region" description="Helical" evidence="5">
    <location>
        <begin position="344"/>
        <end position="365"/>
    </location>
</feature>
<dbReference type="PROSITE" id="PS51464">
    <property type="entry name" value="SIS"/>
    <property type="match status" value="2"/>
</dbReference>
<dbReference type="HOGENOM" id="CLU_827960_0_0_9"/>
<comment type="catalytic activity">
    <reaction evidence="1">
        <text>D-fructose 6-phosphate + L-glutamine = D-glucosamine 6-phosphate + L-glutamate</text>
        <dbReference type="Rhea" id="RHEA:13237"/>
        <dbReference type="ChEBI" id="CHEBI:29985"/>
        <dbReference type="ChEBI" id="CHEBI:58359"/>
        <dbReference type="ChEBI" id="CHEBI:58725"/>
        <dbReference type="ChEBI" id="CHEBI:61527"/>
        <dbReference type="EC" id="2.6.1.16"/>
    </reaction>
</comment>
<dbReference type="KEGG" id="sth:STH1279"/>